<gene>
    <name evidence="1" type="ORF">KP79_PYT09356</name>
</gene>
<dbReference type="Gene3D" id="3.30.420.10">
    <property type="entry name" value="Ribonuclease H-like superfamily/Ribonuclease H"/>
    <property type="match status" value="1"/>
</dbReference>
<dbReference type="InterPro" id="IPR012337">
    <property type="entry name" value="RNaseH-like_sf"/>
</dbReference>
<sequence>MIHAGNGKRQVNSLLSELNIPHISKWTQLARQNVAAQTSHITQMAAVYGDKKWSIYVFPKQPISKGASDITGISISGSRMYHHGKVVTPSSISCAIEGFLSFIQKVPKPVFLAGHNI</sequence>
<protein>
    <submittedName>
        <fullName evidence="1">Uncharacterized protein</fullName>
    </submittedName>
</protein>
<proteinExistence type="predicted"/>
<dbReference type="Proteomes" id="UP000242188">
    <property type="component" value="Unassembled WGS sequence"/>
</dbReference>
<dbReference type="EMBL" id="NEDP02001832">
    <property type="protein sequence ID" value="OWF52305.1"/>
    <property type="molecule type" value="Genomic_DNA"/>
</dbReference>
<dbReference type="GO" id="GO:0003676">
    <property type="term" value="F:nucleic acid binding"/>
    <property type="evidence" value="ECO:0007669"/>
    <property type="project" value="InterPro"/>
</dbReference>
<keyword evidence="2" id="KW-1185">Reference proteome</keyword>
<dbReference type="InterPro" id="IPR036397">
    <property type="entry name" value="RNaseH_sf"/>
</dbReference>
<dbReference type="AlphaFoldDB" id="A0A210QU89"/>
<evidence type="ECO:0000313" key="1">
    <source>
        <dbReference type="EMBL" id="OWF52305.1"/>
    </source>
</evidence>
<comment type="caution">
    <text evidence="1">The sequence shown here is derived from an EMBL/GenBank/DDBJ whole genome shotgun (WGS) entry which is preliminary data.</text>
</comment>
<reference evidence="1 2" key="1">
    <citation type="journal article" date="2017" name="Nat. Ecol. Evol.">
        <title>Scallop genome provides insights into evolution of bilaterian karyotype and development.</title>
        <authorList>
            <person name="Wang S."/>
            <person name="Zhang J."/>
            <person name="Jiao W."/>
            <person name="Li J."/>
            <person name="Xun X."/>
            <person name="Sun Y."/>
            <person name="Guo X."/>
            <person name="Huan P."/>
            <person name="Dong B."/>
            <person name="Zhang L."/>
            <person name="Hu X."/>
            <person name="Sun X."/>
            <person name="Wang J."/>
            <person name="Zhao C."/>
            <person name="Wang Y."/>
            <person name="Wang D."/>
            <person name="Huang X."/>
            <person name="Wang R."/>
            <person name="Lv J."/>
            <person name="Li Y."/>
            <person name="Zhang Z."/>
            <person name="Liu B."/>
            <person name="Lu W."/>
            <person name="Hui Y."/>
            <person name="Liang J."/>
            <person name="Zhou Z."/>
            <person name="Hou R."/>
            <person name="Li X."/>
            <person name="Liu Y."/>
            <person name="Li H."/>
            <person name="Ning X."/>
            <person name="Lin Y."/>
            <person name="Zhao L."/>
            <person name="Xing Q."/>
            <person name="Dou J."/>
            <person name="Li Y."/>
            <person name="Mao J."/>
            <person name="Guo H."/>
            <person name="Dou H."/>
            <person name="Li T."/>
            <person name="Mu C."/>
            <person name="Jiang W."/>
            <person name="Fu Q."/>
            <person name="Fu X."/>
            <person name="Miao Y."/>
            <person name="Liu J."/>
            <person name="Yu Q."/>
            <person name="Li R."/>
            <person name="Liao H."/>
            <person name="Li X."/>
            <person name="Kong Y."/>
            <person name="Jiang Z."/>
            <person name="Chourrout D."/>
            <person name="Li R."/>
            <person name="Bao Z."/>
        </authorList>
    </citation>
    <scope>NUCLEOTIDE SEQUENCE [LARGE SCALE GENOMIC DNA]</scope>
    <source>
        <strain evidence="1 2">PY_sf001</strain>
    </source>
</reference>
<accession>A0A210QU89</accession>
<dbReference type="SUPFAM" id="SSF53098">
    <property type="entry name" value="Ribonuclease H-like"/>
    <property type="match status" value="1"/>
</dbReference>
<organism evidence="1 2">
    <name type="scientific">Mizuhopecten yessoensis</name>
    <name type="common">Japanese scallop</name>
    <name type="synonym">Patinopecten yessoensis</name>
    <dbReference type="NCBI Taxonomy" id="6573"/>
    <lineage>
        <taxon>Eukaryota</taxon>
        <taxon>Metazoa</taxon>
        <taxon>Spiralia</taxon>
        <taxon>Lophotrochozoa</taxon>
        <taxon>Mollusca</taxon>
        <taxon>Bivalvia</taxon>
        <taxon>Autobranchia</taxon>
        <taxon>Pteriomorphia</taxon>
        <taxon>Pectinida</taxon>
        <taxon>Pectinoidea</taxon>
        <taxon>Pectinidae</taxon>
        <taxon>Mizuhopecten</taxon>
    </lineage>
</organism>
<name>A0A210QU89_MIZYE</name>
<evidence type="ECO:0000313" key="2">
    <source>
        <dbReference type="Proteomes" id="UP000242188"/>
    </source>
</evidence>